<organism evidence="1 2">
    <name type="scientific">Carnegiea gigantea</name>
    <dbReference type="NCBI Taxonomy" id="171969"/>
    <lineage>
        <taxon>Eukaryota</taxon>
        <taxon>Viridiplantae</taxon>
        <taxon>Streptophyta</taxon>
        <taxon>Embryophyta</taxon>
        <taxon>Tracheophyta</taxon>
        <taxon>Spermatophyta</taxon>
        <taxon>Magnoliopsida</taxon>
        <taxon>eudicotyledons</taxon>
        <taxon>Gunneridae</taxon>
        <taxon>Pentapetalae</taxon>
        <taxon>Caryophyllales</taxon>
        <taxon>Cactineae</taxon>
        <taxon>Cactaceae</taxon>
        <taxon>Cactoideae</taxon>
        <taxon>Echinocereeae</taxon>
        <taxon>Carnegiea</taxon>
    </lineage>
</organism>
<dbReference type="Proteomes" id="UP001153076">
    <property type="component" value="Unassembled WGS sequence"/>
</dbReference>
<reference evidence="1" key="1">
    <citation type="submission" date="2022-04" db="EMBL/GenBank/DDBJ databases">
        <title>Carnegiea gigantea Genome sequencing and assembly v2.</title>
        <authorList>
            <person name="Copetti D."/>
            <person name="Sanderson M.J."/>
            <person name="Burquez A."/>
            <person name="Wojciechowski M.F."/>
        </authorList>
    </citation>
    <scope>NUCLEOTIDE SEQUENCE</scope>
    <source>
        <strain evidence="1">SGP5-SGP5p</strain>
        <tissue evidence="1">Aerial part</tissue>
    </source>
</reference>
<dbReference type="AlphaFoldDB" id="A0A9Q1KDQ4"/>
<dbReference type="EMBL" id="JAKOGI010000168">
    <property type="protein sequence ID" value="KAJ8441382.1"/>
    <property type="molecule type" value="Genomic_DNA"/>
</dbReference>
<name>A0A9Q1KDQ4_9CARY</name>
<comment type="caution">
    <text evidence="1">The sequence shown here is derived from an EMBL/GenBank/DDBJ whole genome shotgun (WGS) entry which is preliminary data.</text>
</comment>
<evidence type="ECO:0000313" key="2">
    <source>
        <dbReference type="Proteomes" id="UP001153076"/>
    </source>
</evidence>
<keyword evidence="2" id="KW-1185">Reference proteome</keyword>
<sequence>MFLFLKTLAVSPQLDSRVTWVRKEKVQKGTLSYSYNNEKSCINVYKGYTNLFDARVLDKVNIESKGDEKFLVTPSFYPALDRLLTLRRHWGVDFVFRDLSNFMVTSKVEDTFSAVKIITKTEEFMDIPRLHLLSSQDFVHNSEIVRVEDNLKELSSKALEIELKGKEILKEEEQLCKM</sequence>
<evidence type="ECO:0000313" key="1">
    <source>
        <dbReference type="EMBL" id="KAJ8441382.1"/>
    </source>
</evidence>
<accession>A0A9Q1KDQ4</accession>
<protein>
    <submittedName>
        <fullName evidence="1">Uncharacterized protein</fullName>
    </submittedName>
</protein>
<gene>
    <name evidence="1" type="ORF">Cgig2_009090</name>
</gene>
<proteinExistence type="predicted"/>